<protein>
    <submittedName>
        <fullName evidence="2">Uncharacterized protein</fullName>
    </submittedName>
</protein>
<keyword evidence="3" id="KW-1185">Reference proteome</keyword>
<comment type="caution">
    <text evidence="2">The sequence shown here is derived from an EMBL/GenBank/DDBJ whole genome shotgun (WGS) entry which is preliminary data.</text>
</comment>
<keyword evidence="1" id="KW-0472">Membrane</keyword>
<proteinExistence type="predicted"/>
<name>A0ABX0XBF2_9BACT</name>
<accession>A0ABX0XBF2</accession>
<keyword evidence="1" id="KW-0812">Transmembrane</keyword>
<evidence type="ECO:0000256" key="1">
    <source>
        <dbReference type="SAM" id="Phobius"/>
    </source>
</evidence>
<dbReference type="RefSeq" id="WP_168037373.1">
    <property type="nucleotide sequence ID" value="NZ_JAATJH010000003.1"/>
</dbReference>
<feature type="transmembrane region" description="Helical" evidence="1">
    <location>
        <begin position="83"/>
        <end position="102"/>
    </location>
</feature>
<organism evidence="2 3">
    <name type="scientific">Neolewinella antarctica</name>
    <dbReference type="NCBI Taxonomy" id="442734"/>
    <lineage>
        <taxon>Bacteria</taxon>
        <taxon>Pseudomonadati</taxon>
        <taxon>Bacteroidota</taxon>
        <taxon>Saprospiria</taxon>
        <taxon>Saprospirales</taxon>
        <taxon>Lewinellaceae</taxon>
        <taxon>Neolewinella</taxon>
    </lineage>
</organism>
<dbReference type="Proteomes" id="UP000770785">
    <property type="component" value="Unassembled WGS sequence"/>
</dbReference>
<dbReference type="EMBL" id="JAATJH010000003">
    <property type="protein sequence ID" value="NJC26604.1"/>
    <property type="molecule type" value="Genomic_DNA"/>
</dbReference>
<sequence>MKEKNKNTLREAISRLPAHDPSSATWEAIEHDLKPSLAERLPSYQPPVSVWNGLSEQLETEARSRVPGGLGKEQSTRTRRLPYRWLAVAASVLVLLFAGYGISSRDEGPKVTYARTQEVIPATTLPDWDEEEGSFDRILAQLETINEPGLNTMRIELEELTAAKEDVKAMLLAYGDDPTVVRQLVKIERERSDVYRRIIVLL</sequence>
<reference evidence="2 3" key="1">
    <citation type="submission" date="2020-03" db="EMBL/GenBank/DDBJ databases">
        <title>Genomic Encyclopedia of Type Strains, Phase IV (KMG-IV): sequencing the most valuable type-strain genomes for metagenomic binning, comparative biology and taxonomic classification.</title>
        <authorList>
            <person name="Goeker M."/>
        </authorList>
    </citation>
    <scope>NUCLEOTIDE SEQUENCE [LARGE SCALE GENOMIC DNA]</scope>
    <source>
        <strain evidence="2 3">DSM 105096</strain>
    </source>
</reference>
<gene>
    <name evidence="2" type="ORF">GGR27_002114</name>
</gene>
<evidence type="ECO:0000313" key="2">
    <source>
        <dbReference type="EMBL" id="NJC26604.1"/>
    </source>
</evidence>
<evidence type="ECO:0000313" key="3">
    <source>
        <dbReference type="Proteomes" id="UP000770785"/>
    </source>
</evidence>
<keyword evidence="1" id="KW-1133">Transmembrane helix</keyword>